<reference evidence="2" key="1">
    <citation type="submission" date="2021-05" db="EMBL/GenBank/DDBJ databases">
        <title>Direct Submission.</title>
        <authorList>
            <person name="Li K."/>
            <person name="Gao J."/>
        </authorList>
    </citation>
    <scope>NUCLEOTIDE SEQUENCE [LARGE SCALE GENOMIC DNA]</scope>
    <source>
        <strain evidence="2">MG62</strain>
    </source>
</reference>
<accession>A0ABX8FW33</accession>
<evidence type="ECO:0000313" key="2">
    <source>
        <dbReference type="Proteomes" id="UP000679629"/>
    </source>
</evidence>
<evidence type="ECO:0008006" key="3">
    <source>
        <dbReference type="Google" id="ProtNLM"/>
    </source>
</evidence>
<evidence type="ECO:0000313" key="1">
    <source>
        <dbReference type="EMBL" id="QWB25416.1"/>
    </source>
</evidence>
<dbReference type="EMBL" id="CP075896">
    <property type="protein sequence ID" value="QWB25416.1"/>
    <property type="molecule type" value="Genomic_DNA"/>
</dbReference>
<name>A0ABX8FW33_9ACTN</name>
<gene>
    <name evidence="1" type="ORF">KJK29_24215</name>
</gene>
<dbReference type="SUPFAM" id="SSF46689">
    <property type="entry name" value="Homeodomain-like"/>
    <property type="match status" value="1"/>
</dbReference>
<sequence>MSPGFSYLHDPHSTGNVIATVRTLMRTDGLNVSLAAIARSCGTSRNFLYSNWKSATALHLLALRTELAHAFDTARRACPSDGTVTGITHHLTEVARTIRRHPTTAAVARSSPGAFTTAHSVIEGPLVQIATERISDLLHPLSPHGGVWGDAALNTRPWKILWIGRPTALCPEAAGNQAWEDTLDSVFAQLLQDLLAPWSSSP</sequence>
<dbReference type="Gene3D" id="1.10.357.10">
    <property type="entry name" value="Tetracycline Repressor, domain 2"/>
    <property type="match status" value="1"/>
</dbReference>
<proteinExistence type="predicted"/>
<protein>
    <recommendedName>
        <fullName evidence="3">TetR family transcriptional regulator</fullName>
    </recommendedName>
</protein>
<keyword evidence="2" id="KW-1185">Reference proteome</keyword>
<dbReference type="InterPro" id="IPR009057">
    <property type="entry name" value="Homeodomain-like_sf"/>
</dbReference>
<organism evidence="1 2">
    <name type="scientific">Streptomyces koelreuteriae</name>
    <dbReference type="NCBI Taxonomy" id="2838015"/>
    <lineage>
        <taxon>Bacteria</taxon>
        <taxon>Bacillati</taxon>
        <taxon>Actinomycetota</taxon>
        <taxon>Actinomycetes</taxon>
        <taxon>Kitasatosporales</taxon>
        <taxon>Streptomycetaceae</taxon>
        <taxon>Streptomyces</taxon>
    </lineage>
</organism>
<dbReference type="Proteomes" id="UP000679629">
    <property type="component" value="Chromosome"/>
</dbReference>